<sequence>MNTFKVVTGVLFIACAASTSARAVPFIKPVFGTPVVGIDFANPLFNVSVNSNLSAFSDGLYGSATLDLAEPAPAALIVLSLILLLIGLPWSAGRRQVLRGEAP</sequence>
<keyword evidence="2" id="KW-0732">Signal</keyword>
<organism evidence="3 4">
    <name type="scientific">Skermanella aerolata</name>
    <dbReference type="NCBI Taxonomy" id="393310"/>
    <lineage>
        <taxon>Bacteria</taxon>
        <taxon>Pseudomonadati</taxon>
        <taxon>Pseudomonadota</taxon>
        <taxon>Alphaproteobacteria</taxon>
        <taxon>Rhodospirillales</taxon>
        <taxon>Azospirillaceae</taxon>
        <taxon>Skermanella</taxon>
    </lineage>
</organism>
<accession>A0A512DIV8</accession>
<keyword evidence="4" id="KW-1185">Reference proteome</keyword>
<name>A0A512DIV8_9PROT</name>
<evidence type="ECO:0008006" key="5">
    <source>
        <dbReference type="Google" id="ProtNLM"/>
    </source>
</evidence>
<keyword evidence="1" id="KW-0812">Transmembrane</keyword>
<proteinExistence type="predicted"/>
<keyword evidence="1" id="KW-0472">Membrane</keyword>
<gene>
    <name evidence="3" type="ORF">SAE02_05620</name>
</gene>
<dbReference type="Proteomes" id="UP000321523">
    <property type="component" value="Unassembled WGS sequence"/>
</dbReference>
<evidence type="ECO:0000313" key="3">
    <source>
        <dbReference type="EMBL" id="GEO36414.1"/>
    </source>
</evidence>
<comment type="caution">
    <text evidence="3">The sequence shown here is derived from an EMBL/GenBank/DDBJ whole genome shotgun (WGS) entry which is preliminary data.</text>
</comment>
<reference evidence="3 4" key="1">
    <citation type="submission" date="2019-07" db="EMBL/GenBank/DDBJ databases">
        <title>Whole genome shotgun sequence of Skermanella aerolata NBRC 106429.</title>
        <authorList>
            <person name="Hosoyama A."/>
            <person name="Uohara A."/>
            <person name="Ohji S."/>
            <person name="Ichikawa N."/>
        </authorList>
    </citation>
    <scope>NUCLEOTIDE SEQUENCE [LARGE SCALE GENOMIC DNA]</scope>
    <source>
        <strain evidence="3 4">NBRC 106429</strain>
    </source>
</reference>
<evidence type="ECO:0000256" key="2">
    <source>
        <dbReference type="SAM" id="SignalP"/>
    </source>
</evidence>
<dbReference type="AlphaFoldDB" id="A0A512DIV8"/>
<feature type="chain" id="PRO_5022093064" description="PEP-CTERM protein-sorting domain-containing protein" evidence="2">
    <location>
        <begin position="24"/>
        <end position="103"/>
    </location>
</feature>
<dbReference type="EMBL" id="BJYZ01000002">
    <property type="protein sequence ID" value="GEO36414.1"/>
    <property type="molecule type" value="Genomic_DNA"/>
</dbReference>
<feature type="signal peptide" evidence="2">
    <location>
        <begin position="1"/>
        <end position="23"/>
    </location>
</feature>
<evidence type="ECO:0000256" key="1">
    <source>
        <dbReference type="SAM" id="Phobius"/>
    </source>
</evidence>
<feature type="transmembrane region" description="Helical" evidence="1">
    <location>
        <begin position="72"/>
        <end position="90"/>
    </location>
</feature>
<evidence type="ECO:0000313" key="4">
    <source>
        <dbReference type="Proteomes" id="UP000321523"/>
    </source>
</evidence>
<keyword evidence="1" id="KW-1133">Transmembrane helix</keyword>
<protein>
    <recommendedName>
        <fullName evidence="5">PEP-CTERM protein-sorting domain-containing protein</fullName>
    </recommendedName>
</protein>
<dbReference type="RefSeq" id="WP_044425463.1">
    <property type="nucleotide sequence ID" value="NZ_BJYZ01000002.1"/>
</dbReference>